<evidence type="ECO:0000256" key="15">
    <source>
        <dbReference type="ARBA" id="ARBA00023242"/>
    </source>
</evidence>
<keyword evidence="9" id="KW-0677">Repeat</keyword>
<organism evidence="21 22">
    <name type="scientific">Lucilia cuprina</name>
    <name type="common">Green bottle fly</name>
    <name type="synonym">Australian sheep blowfly</name>
    <dbReference type="NCBI Taxonomy" id="7375"/>
    <lineage>
        <taxon>Eukaryota</taxon>
        <taxon>Metazoa</taxon>
        <taxon>Ecdysozoa</taxon>
        <taxon>Arthropoda</taxon>
        <taxon>Hexapoda</taxon>
        <taxon>Insecta</taxon>
        <taxon>Pterygota</taxon>
        <taxon>Neoptera</taxon>
        <taxon>Endopterygota</taxon>
        <taxon>Diptera</taxon>
        <taxon>Brachycera</taxon>
        <taxon>Muscomorpha</taxon>
        <taxon>Oestroidea</taxon>
        <taxon>Calliphoridae</taxon>
        <taxon>Luciliinae</taxon>
        <taxon>Lucilia</taxon>
    </lineage>
</organism>
<feature type="compositionally biased region" description="Basic and acidic residues" evidence="16">
    <location>
        <begin position="457"/>
        <end position="467"/>
    </location>
</feature>
<keyword evidence="12" id="KW-0805">Transcription regulation</keyword>
<feature type="compositionally biased region" description="Acidic residues" evidence="16">
    <location>
        <begin position="1338"/>
        <end position="1361"/>
    </location>
</feature>
<dbReference type="SMART" id="SM00391">
    <property type="entry name" value="MBD"/>
    <property type="match status" value="1"/>
</dbReference>
<keyword evidence="8" id="KW-0479">Metal-binding</keyword>
<dbReference type="InterPro" id="IPR007728">
    <property type="entry name" value="Pre-SET_dom"/>
</dbReference>
<evidence type="ECO:0000256" key="2">
    <source>
        <dbReference type="ARBA" id="ARBA00004286"/>
    </source>
</evidence>
<dbReference type="InterPro" id="IPR041292">
    <property type="entry name" value="Tudor_4"/>
</dbReference>
<keyword evidence="4" id="KW-0678">Repressor</keyword>
<evidence type="ECO:0000256" key="8">
    <source>
        <dbReference type="ARBA" id="ARBA00022723"/>
    </source>
</evidence>
<dbReference type="InterPro" id="IPR047232">
    <property type="entry name" value="SETDB1/2-like_MBD"/>
</dbReference>
<evidence type="ECO:0000259" key="20">
    <source>
        <dbReference type="PROSITE" id="PS50982"/>
    </source>
</evidence>
<dbReference type="CDD" id="cd10517">
    <property type="entry name" value="SET_SETDB1"/>
    <property type="match status" value="1"/>
</dbReference>
<feature type="compositionally biased region" description="Basic and acidic residues" evidence="16">
    <location>
        <begin position="371"/>
        <end position="400"/>
    </location>
</feature>
<feature type="compositionally biased region" description="Basic and acidic residues" evidence="16">
    <location>
        <begin position="235"/>
        <end position="245"/>
    </location>
</feature>
<keyword evidence="22" id="KW-1185">Reference proteome</keyword>
<reference evidence="21 22" key="1">
    <citation type="journal article" date="2015" name="Nat. Commun.">
        <title>Lucilia cuprina genome unlocks parasitic fly biology to underpin future interventions.</title>
        <authorList>
            <person name="Anstead C.A."/>
            <person name="Korhonen P.K."/>
            <person name="Young N.D."/>
            <person name="Hall R.S."/>
            <person name="Jex A.R."/>
            <person name="Murali S.C."/>
            <person name="Hughes D.S."/>
            <person name="Lee S.F."/>
            <person name="Perry T."/>
            <person name="Stroehlein A.J."/>
            <person name="Ansell B.R."/>
            <person name="Breugelmans B."/>
            <person name="Hofmann A."/>
            <person name="Qu J."/>
            <person name="Dugan S."/>
            <person name="Lee S.L."/>
            <person name="Chao H."/>
            <person name="Dinh H."/>
            <person name="Han Y."/>
            <person name="Doddapaneni H.V."/>
            <person name="Worley K.C."/>
            <person name="Muzny D.M."/>
            <person name="Ioannidis P."/>
            <person name="Waterhouse R.M."/>
            <person name="Zdobnov E.M."/>
            <person name="James P.J."/>
            <person name="Bagnall N.H."/>
            <person name="Kotze A.C."/>
            <person name="Gibbs R.A."/>
            <person name="Richards S."/>
            <person name="Batterham P."/>
            <person name="Gasser R.B."/>
        </authorList>
    </citation>
    <scope>NUCLEOTIDE SEQUENCE [LARGE SCALE GENOMIC DNA]</scope>
    <source>
        <strain evidence="21 22">LS</strain>
        <tissue evidence="21">Full body</tissue>
    </source>
</reference>
<feature type="compositionally biased region" description="Polar residues" evidence="16">
    <location>
        <begin position="246"/>
        <end position="255"/>
    </location>
</feature>
<dbReference type="SUPFAM" id="SSF82199">
    <property type="entry name" value="SET domain"/>
    <property type="match status" value="1"/>
</dbReference>
<dbReference type="InterPro" id="IPR051516">
    <property type="entry name" value="SETDB_methyltransferase"/>
</dbReference>
<dbReference type="SMART" id="SM00317">
    <property type="entry name" value="SET"/>
    <property type="match status" value="1"/>
</dbReference>
<evidence type="ECO:0000256" key="11">
    <source>
        <dbReference type="ARBA" id="ARBA00022853"/>
    </source>
</evidence>
<evidence type="ECO:0000313" key="21">
    <source>
        <dbReference type="EMBL" id="KNC33619.1"/>
    </source>
</evidence>
<dbReference type="GO" id="GO:0070828">
    <property type="term" value="P:heterochromatin organization"/>
    <property type="evidence" value="ECO:0007669"/>
    <property type="project" value="TreeGrafter"/>
</dbReference>
<feature type="compositionally biased region" description="Basic and acidic residues" evidence="16">
    <location>
        <begin position="324"/>
        <end position="362"/>
    </location>
</feature>
<feature type="compositionally biased region" description="Polar residues" evidence="16">
    <location>
        <begin position="222"/>
        <end position="232"/>
    </location>
</feature>
<dbReference type="Gene3D" id="2.30.30.140">
    <property type="match status" value="2"/>
</dbReference>
<evidence type="ECO:0000256" key="14">
    <source>
        <dbReference type="ARBA" id="ARBA00023163"/>
    </source>
</evidence>
<dbReference type="OrthoDB" id="5792673at2759"/>
<feature type="region of interest" description="Disordered" evidence="16">
    <location>
        <begin position="1"/>
        <end position="32"/>
    </location>
</feature>
<dbReference type="InterPro" id="IPR046341">
    <property type="entry name" value="SET_dom_sf"/>
</dbReference>
<gene>
    <name evidence="21" type="ORF">FF38_02981</name>
</gene>
<evidence type="ECO:0000256" key="4">
    <source>
        <dbReference type="ARBA" id="ARBA00022491"/>
    </source>
</evidence>
<evidence type="ECO:0000256" key="10">
    <source>
        <dbReference type="ARBA" id="ARBA00022833"/>
    </source>
</evidence>
<dbReference type="CDD" id="cd21181">
    <property type="entry name" value="Tudor_SETDB1_rpt2"/>
    <property type="match status" value="1"/>
</dbReference>
<dbReference type="InterPro" id="IPR041291">
    <property type="entry name" value="TUDOR_5"/>
</dbReference>
<evidence type="ECO:0000256" key="9">
    <source>
        <dbReference type="ARBA" id="ARBA00022737"/>
    </source>
</evidence>
<keyword evidence="15" id="KW-0539">Nucleus</keyword>
<keyword evidence="6 21" id="KW-0808">Transferase</keyword>
<feature type="compositionally biased region" description="Polar residues" evidence="16">
    <location>
        <begin position="173"/>
        <end position="182"/>
    </location>
</feature>
<evidence type="ECO:0000256" key="7">
    <source>
        <dbReference type="ARBA" id="ARBA00022691"/>
    </source>
</evidence>
<dbReference type="STRING" id="7375.A0A0L0CQA2"/>
<comment type="caution">
    <text evidence="21">The sequence shown here is derived from an EMBL/GenBank/DDBJ whole genome shotgun (WGS) entry which is preliminary data.</text>
</comment>
<feature type="compositionally biased region" description="Basic and acidic residues" evidence="16">
    <location>
        <begin position="431"/>
        <end position="443"/>
    </location>
</feature>
<keyword evidence="3" id="KW-0158">Chromosome</keyword>
<dbReference type="CDD" id="cd01395">
    <property type="entry name" value="HMT_MBD"/>
    <property type="match status" value="1"/>
</dbReference>
<feature type="compositionally biased region" description="Polar residues" evidence="16">
    <location>
        <begin position="9"/>
        <end position="31"/>
    </location>
</feature>
<accession>A0A0L0CQA2</accession>
<dbReference type="PROSITE" id="PS50867">
    <property type="entry name" value="PRE_SET"/>
    <property type="match status" value="1"/>
</dbReference>
<dbReference type="Gene3D" id="2.170.270.10">
    <property type="entry name" value="SET domain"/>
    <property type="match status" value="1"/>
</dbReference>
<dbReference type="GO" id="GO:0005694">
    <property type="term" value="C:chromosome"/>
    <property type="evidence" value="ECO:0007669"/>
    <property type="project" value="UniProtKB-SubCell"/>
</dbReference>
<feature type="region of interest" description="Disordered" evidence="16">
    <location>
        <begin position="173"/>
        <end position="264"/>
    </location>
</feature>
<evidence type="ECO:0000313" key="22">
    <source>
        <dbReference type="Proteomes" id="UP000037069"/>
    </source>
</evidence>
<evidence type="ECO:0000259" key="17">
    <source>
        <dbReference type="PROSITE" id="PS50280"/>
    </source>
</evidence>
<feature type="domain" description="Post-SET" evidence="19">
    <location>
        <begin position="1493"/>
        <end position="1509"/>
    </location>
</feature>
<keyword evidence="13" id="KW-0175">Coiled coil</keyword>
<name>A0A0L0CQA2_LUCCU</name>
<feature type="region of interest" description="Disordered" evidence="16">
    <location>
        <begin position="278"/>
        <end position="484"/>
    </location>
</feature>
<dbReference type="Proteomes" id="UP000037069">
    <property type="component" value="Unassembled WGS sequence"/>
</dbReference>
<dbReference type="InterPro" id="IPR003616">
    <property type="entry name" value="Post-SET_dom"/>
</dbReference>
<dbReference type="GO" id="GO:0008270">
    <property type="term" value="F:zinc ion binding"/>
    <property type="evidence" value="ECO:0007669"/>
    <property type="project" value="InterPro"/>
</dbReference>
<dbReference type="PROSITE" id="PS50280">
    <property type="entry name" value="SET"/>
    <property type="match status" value="1"/>
</dbReference>
<feature type="domain" description="Pre-SET" evidence="18">
    <location>
        <begin position="1195"/>
        <end position="1267"/>
    </location>
</feature>
<dbReference type="Pfam" id="PF05033">
    <property type="entry name" value="Pre-SET"/>
    <property type="match status" value="1"/>
</dbReference>
<sequence length="1509" mass="171629">MSEYENKNEVPQQSSETTVSPLATAQTTNTEMPALESAFRALEEIANEDFDLMLPEMENLGETSTMLEEKIKDNVQISEMVGEQPTTSNLKTVEENLELSKAEAEQFLTEAFYEGVDSALEPAVEPALEPKAVQQIEEPKNNALNEVGPKEVSNLLTEEIDLNVTEQIISKSSDSIEQNMATSPIKEVPTVEPPVIPTQHLESSTEKKVEDTEDLKNKEDQTVSANEAQTSAIEEPVKQTEDVESSKLSQQTAETSEMETQDDVKDTIAMEQVSHDVASIESELPIKENIASEIPNTEPIEPMDTCDSQESINLIIDETSNNAETKDELLDNNKIDEDTNMEVDLKETTTEDQDKTAEESQKDVNTNTEITNEKETKKEAQSGEDKTNNKDCLNKTKNDDDVIPIEQPPVPVIEIDDEDDMETESKQTAMDVDKNPKESKVTNEEPINSDNQNEDLLLEKSSEKPLDDNIISEEPTSSSNDIEETNDEVFYNKECINYECPHKHKQFFKVPQFAFSYYKVTKKKFKTQYICADCYDKALEMYEEFCGLISAKQPLLLENIPTGRQEFVEIIDSSDDEDTSIDKAKTTEPLKTAFSKNDLSLIESELHATIKSVLERVEIQNQLTWSKTILTERLKRLEMETEYVDGELKALQRKADKMHEGLYSCPKIKIRQLQPLDLNSGKLMSFETPTVQKEVQPIPPVGEIERPPIQQNFIYFAVKNNPIASWVPCRVMELVDSGSYNVKHYKIKFIKNQNQVPKTVPAKYLAYYDPPAVRLPIGTRVIAYFDATSLARGREKINVQSAFYPGIIAEPLKPNNKFRYLIFYDDGYTQYVYHKDVRLVCHVSDCVWEDVHPASRDFIQKYLTQYSINRPMVQTQKGQSMNTESNGYWLHARVVDIDCSLVLMQFEGSKSHTEWIYRGSLRLGPVFKEYQKSLQKNSNMPVSRLPRRTEPFIRYTEDEETSSQQQQQQQQQQTEKQQTSDGNRAVARKTFGRPESMMNSAQPSSYQQQQLQQPTVKHLNNSTIYVEDENKPKGKVVYYTAKRNLPPRKFVPHQCSPSCLFEITHNLSAYSPLSKPLLSGWERFIIRQKIKRVVTYRAPCGKILRNMKELHHYLRATNNVLNVDNFDFSHEISCLAEYVIESAIVQKRDISGGQEKMAIPLVNYYDNTLPPECKYSAKVIPTEGVHINTDPAFLVGCDCEDDCIDKTKCACWQLTLAGAKYGNPNAAPEEVGYQYRRLHDHVPTGIYECNANCKCKSSCLNRVVQNSLTMKLQVFKTSNRGWGLRCINDIPRGSFVCVYAGHLLTEAKANEGGQDAGDEYFAELDYIEVAEQIKEGYESEVELPEPEEEDVYNPELDDDDFTPSKSFLTRAKQKQNAARSTRPGGNQDDESQERQVINFNPNADMNEDSVRENSIRKLYGKDEACYVMDAKISGNLGRYFNHSCAPNMFVQNVFVDTHDLRFPNVAFFSSCNIRAGTELTWNYNYEVGVVPGKVLYCQCGAANCRLRLL</sequence>
<dbReference type="InterPro" id="IPR001214">
    <property type="entry name" value="SET_dom"/>
</dbReference>
<dbReference type="GO" id="GO:0003677">
    <property type="term" value="F:DNA binding"/>
    <property type="evidence" value="ECO:0007669"/>
    <property type="project" value="InterPro"/>
</dbReference>
<dbReference type="SMART" id="SM00468">
    <property type="entry name" value="PreSET"/>
    <property type="match status" value="1"/>
</dbReference>
<dbReference type="PROSITE" id="PS50982">
    <property type="entry name" value="MBD"/>
    <property type="match status" value="1"/>
</dbReference>
<keyword evidence="7" id="KW-0949">S-adenosyl-L-methionine</keyword>
<dbReference type="PANTHER" id="PTHR46024:SF1">
    <property type="entry name" value="HISTONE-LYSINE N-METHYLTRANSFERASE EGGLESS"/>
    <property type="match status" value="1"/>
</dbReference>
<evidence type="ECO:0000256" key="6">
    <source>
        <dbReference type="ARBA" id="ARBA00022679"/>
    </source>
</evidence>
<evidence type="ECO:0000259" key="19">
    <source>
        <dbReference type="PROSITE" id="PS50868"/>
    </source>
</evidence>
<evidence type="ECO:0000256" key="16">
    <source>
        <dbReference type="SAM" id="MobiDB-lite"/>
    </source>
</evidence>
<feature type="domain" description="MBD" evidence="20">
    <location>
        <begin position="1067"/>
        <end position="1133"/>
    </location>
</feature>
<comment type="subcellular location">
    <subcellularLocation>
        <location evidence="2">Chromosome</location>
    </subcellularLocation>
    <subcellularLocation>
        <location evidence="1">Nucleus</location>
    </subcellularLocation>
</comment>
<evidence type="ECO:0000256" key="12">
    <source>
        <dbReference type="ARBA" id="ARBA00023015"/>
    </source>
</evidence>
<dbReference type="Pfam" id="PF00856">
    <property type="entry name" value="SET"/>
    <property type="match status" value="1"/>
</dbReference>
<feature type="compositionally biased region" description="Basic and acidic residues" evidence="16">
    <location>
        <begin position="203"/>
        <end position="221"/>
    </location>
</feature>
<evidence type="ECO:0000256" key="3">
    <source>
        <dbReference type="ARBA" id="ARBA00022454"/>
    </source>
</evidence>
<dbReference type="Gene3D" id="3.30.890.10">
    <property type="entry name" value="Methyl-cpg-binding Protein 2, Chain A"/>
    <property type="match status" value="1"/>
</dbReference>
<dbReference type="Pfam" id="PF01429">
    <property type="entry name" value="MBD"/>
    <property type="match status" value="1"/>
</dbReference>
<dbReference type="Pfam" id="PF18359">
    <property type="entry name" value="Tudor_5"/>
    <property type="match status" value="1"/>
</dbReference>
<dbReference type="SUPFAM" id="SSF54171">
    <property type="entry name" value="DNA-binding domain"/>
    <property type="match status" value="1"/>
</dbReference>
<feature type="compositionally biased region" description="Low complexity" evidence="16">
    <location>
        <begin position="1002"/>
        <end position="1014"/>
    </location>
</feature>
<feature type="region of interest" description="Disordered" evidence="16">
    <location>
        <begin position="1337"/>
        <end position="1405"/>
    </location>
</feature>
<protein>
    <submittedName>
        <fullName evidence="21">Histone-lysine N-methyltransferase eggless</fullName>
    </submittedName>
</protein>
<dbReference type="GO" id="GO:0005634">
    <property type="term" value="C:nucleus"/>
    <property type="evidence" value="ECO:0007669"/>
    <property type="project" value="UniProtKB-SubCell"/>
</dbReference>
<keyword evidence="14" id="KW-0804">Transcription</keyword>
<feature type="domain" description="SET" evidence="17">
    <location>
        <begin position="1270"/>
        <end position="1484"/>
    </location>
</feature>
<dbReference type="GO" id="GO:0046974">
    <property type="term" value="F:histone H3K9 methyltransferase activity"/>
    <property type="evidence" value="ECO:0007669"/>
    <property type="project" value="TreeGrafter"/>
</dbReference>
<dbReference type="Pfam" id="PF18358">
    <property type="entry name" value="Tudor_4"/>
    <property type="match status" value="1"/>
</dbReference>
<dbReference type="PANTHER" id="PTHR46024">
    <property type="entry name" value="HISTONE-LYSINE N-METHYLTRANSFERASE EGGLESS"/>
    <property type="match status" value="1"/>
</dbReference>
<evidence type="ECO:0000256" key="5">
    <source>
        <dbReference type="ARBA" id="ARBA00022603"/>
    </source>
</evidence>
<dbReference type="GO" id="GO:0032259">
    <property type="term" value="P:methylation"/>
    <property type="evidence" value="ECO:0007669"/>
    <property type="project" value="UniProtKB-KW"/>
</dbReference>
<keyword evidence="10" id="KW-0862">Zinc</keyword>
<evidence type="ECO:0000259" key="18">
    <source>
        <dbReference type="PROSITE" id="PS50867"/>
    </source>
</evidence>
<dbReference type="PROSITE" id="PS50868">
    <property type="entry name" value="POST_SET"/>
    <property type="match status" value="1"/>
</dbReference>
<keyword evidence="11" id="KW-0156">Chromatin regulator</keyword>
<feature type="compositionally biased region" description="Polar residues" evidence="16">
    <location>
        <begin position="306"/>
        <end position="323"/>
    </location>
</feature>
<dbReference type="OMA" id="SHTEWIY"/>
<keyword evidence="5 21" id="KW-0489">Methyltransferase</keyword>
<evidence type="ECO:0000256" key="1">
    <source>
        <dbReference type="ARBA" id="ARBA00004123"/>
    </source>
</evidence>
<feature type="region of interest" description="Disordered" evidence="16">
    <location>
        <begin position="956"/>
        <end position="1014"/>
    </location>
</feature>
<proteinExistence type="predicted"/>
<dbReference type="InterPro" id="IPR016177">
    <property type="entry name" value="DNA-bd_dom_sf"/>
</dbReference>
<feature type="compositionally biased region" description="Low complexity" evidence="16">
    <location>
        <begin position="962"/>
        <end position="980"/>
    </location>
</feature>
<dbReference type="EMBL" id="JRES01000173">
    <property type="protein sequence ID" value="KNC33619.1"/>
    <property type="molecule type" value="Genomic_DNA"/>
</dbReference>
<feature type="compositionally biased region" description="Polar residues" evidence="16">
    <location>
        <begin position="1394"/>
        <end position="1403"/>
    </location>
</feature>
<evidence type="ECO:0000256" key="13">
    <source>
        <dbReference type="ARBA" id="ARBA00023054"/>
    </source>
</evidence>
<dbReference type="InterPro" id="IPR001739">
    <property type="entry name" value="Methyl_CpG_DNA-bd"/>
</dbReference>
<dbReference type="GO" id="GO:0010629">
    <property type="term" value="P:negative regulation of gene expression"/>
    <property type="evidence" value="ECO:0007669"/>
    <property type="project" value="TreeGrafter"/>
</dbReference>